<gene>
    <name evidence="2" type="ORF">SLEP1_g4475</name>
</gene>
<reference evidence="2 3" key="1">
    <citation type="journal article" date="2021" name="Commun. Biol.">
        <title>The genome of Shorea leprosula (Dipterocarpaceae) highlights the ecological relevance of drought in aseasonal tropical rainforests.</title>
        <authorList>
            <person name="Ng K.K.S."/>
            <person name="Kobayashi M.J."/>
            <person name="Fawcett J.A."/>
            <person name="Hatakeyama M."/>
            <person name="Paape T."/>
            <person name="Ng C.H."/>
            <person name="Ang C.C."/>
            <person name="Tnah L.H."/>
            <person name="Lee C.T."/>
            <person name="Nishiyama T."/>
            <person name="Sese J."/>
            <person name="O'Brien M.J."/>
            <person name="Copetti D."/>
            <person name="Mohd Noor M.I."/>
            <person name="Ong R.C."/>
            <person name="Putra M."/>
            <person name="Sireger I.Z."/>
            <person name="Indrioko S."/>
            <person name="Kosugi Y."/>
            <person name="Izuno A."/>
            <person name="Isagi Y."/>
            <person name="Lee S.L."/>
            <person name="Shimizu K.K."/>
        </authorList>
    </citation>
    <scope>NUCLEOTIDE SEQUENCE [LARGE SCALE GENOMIC DNA]</scope>
    <source>
        <strain evidence="2">214</strain>
    </source>
</reference>
<keyword evidence="3" id="KW-1185">Reference proteome</keyword>
<evidence type="ECO:0000313" key="2">
    <source>
        <dbReference type="EMBL" id="GKU90486.1"/>
    </source>
</evidence>
<proteinExistence type="predicted"/>
<comment type="caution">
    <text evidence="2">The sequence shown here is derived from an EMBL/GenBank/DDBJ whole genome shotgun (WGS) entry which is preliminary data.</text>
</comment>
<dbReference type="AlphaFoldDB" id="A0AAV5HYK4"/>
<feature type="region of interest" description="Disordered" evidence="1">
    <location>
        <begin position="1"/>
        <end position="25"/>
    </location>
</feature>
<evidence type="ECO:0000256" key="1">
    <source>
        <dbReference type="SAM" id="MobiDB-lite"/>
    </source>
</evidence>
<organism evidence="2 3">
    <name type="scientific">Rubroshorea leprosula</name>
    <dbReference type="NCBI Taxonomy" id="152421"/>
    <lineage>
        <taxon>Eukaryota</taxon>
        <taxon>Viridiplantae</taxon>
        <taxon>Streptophyta</taxon>
        <taxon>Embryophyta</taxon>
        <taxon>Tracheophyta</taxon>
        <taxon>Spermatophyta</taxon>
        <taxon>Magnoliopsida</taxon>
        <taxon>eudicotyledons</taxon>
        <taxon>Gunneridae</taxon>
        <taxon>Pentapetalae</taxon>
        <taxon>rosids</taxon>
        <taxon>malvids</taxon>
        <taxon>Malvales</taxon>
        <taxon>Dipterocarpaceae</taxon>
        <taxon>Rubroshorea</taxon>
    </lineage>
</organism>
<sequence>MHNKGRRKTLNARIRGVGNRNLESSSANVLQAAKADALLTSSVASNGQARVGESKRN</sequence>
<evidence type="ECO:0000313" key="3">
    <source>
        <dbReference type="Proteomes" id="UP001054252"/>
    </source>
</evidence>
<dbReference type="Proteomes" id="UP001054252">
    <property type="component" value="Unassembled WGS sequence"/>
</dbReference>
<accession>A0AAV5HYK4</accession>
<name>A0AAV5HYK4_9ROSI</name>
<dbReference type="EMBL" id="BPVZ01000004">
    <property type="protein sequence ID" value="GKU90486.1"/>
    <property type="molecule type" value="Genomic_DNA"/>
</dbReference>
<feature type="compositionally biased region" description="Basic residues" evidence="1">
    <location>
        <begin position="1"/>
        <end position="10"/>
    </location>
</feature>
<protein>
    <submittedName>
        <fullName evidence="2">Uncharacterized protein</fullName>
    </submittedName>
</protein>